<dbReference type="AlphaFoldDB" id="A0AAD2DZ51"/>
<proteinExistence type="predicted"/>
<dbReference type="GO" id="GO:0005975">
    <property type="term" value="P:carbohydrate metabolic process"/>
    <property type="evidence" value="ECO:0007669"/>
    <property type="project" value="InterPro"/>
</dbReference>
<protein>
    <recommendedName>
        <fullName evidence="2">CBM-cenC domain-containing protein</fullName>
    </recommendedName>
</protein>
<reference evidence="3" key="1">
    <citation type="submission" date="2023-05" db="EMBL/GenBank/DDBJ databases">
        <authorList>
            <person name="Huff M."/>
        </authorList>
    </citation>
    <scope>NUCLEOTIDE SEQUENCE</scope>
</reference>
<dbReference type="SUPFAM" id="SSF49785">
    <property type="entry name" value="Galactose-binding domain-like"/>
    <property type="match status" value="1"/>
</dbReference>
<name>A0AAD2DZ51_9LAMI</name>
<dbReference type="PANTHER" id="PTHR31490">
    <property type="entry name" value="GLYCOSYL HYDROLASE"/>
    <property type="match status" value="1"/>
</dbReference>
<evidence type="ECO:0000313" key="3">
    <source>
        <dbReference type="EMBL" id="CAI9769166.1"/>
    </source>
</evidence>
<gene>
    <name evidence="3" type="ORF">FPE_LOCUS17124</name>
</gene>
<dbReference type="InterPro" id="IPR003305">
    <property type="entry name" value="CenC_carb-bd"/>
</dbReference>
<dbReference type="Gene3D" id="2.60.120.260">
    <property type="entry name" value="Galactose-binding domain-like"/>
    <property type="match status" value="1"/>
</dbReference>
<accession>A0AAD2DZ51</accession>
<keyword evidence="1" id="KW-0378">Hydrolase</keyword>
<dbReference type="InterPro" id="IPR008979">
    <property type="entry name" value="Galactose-bd-like_sf"/>
</dbReference>
<evidence type="ECO:0000256" key="1">
    <source>
        <dbReference type="ARBA" id="ARBA00022801"/>
    </source>
</evidence>
<organism evidence="3 4">
    <name type="scientific">Fraxinus pennsylvanica</name>
    <dbReference type="NCBI Taxonomy" id="56036"/>
    <lineage>
        <taxon>Eukaryota</taxon>
        <taxon>Viridiplantae</taxon>
        <taxon>Streptophyta</taxon>
        <taxon>Embryophyta</taxon>
        <taxon>Tracheophyta</taxon>
        <taxon>Spermatophyta</taxon>
        <taxon>Magnoliopsida</taxon>
        <taxon>eudicotyledons</taxon>
        <taxon>Gunneridae</taxon>
        <taxon>Pentapetalae</taxon>
        <taxon>asterids</taxon>
        <taxon>lamiids</taxon>
        <taxon>Lamiales</taxon>
        <taxon>Oleaceae</taxon>
        <taxon>Oleeae</taxon>
        <taxon>Fraxinus</taxon>
    </lineage>
</organism>
<evidence type="ECO:0000259" key="2">
    <source>
        <dbReference type="Pfam" id="PF02018"/>
    </source>
</evidence>
<dbReference type="GO" id="GO:0004553">
    <property type="term" value="F:hydrolase activity, hydrolyzing O-glycosyl compounds"/>
    <property type="evidence" value="ECO:0007669"/>
    <property type="project" value="InterPro"/>
</dbReference>
<sequence>MEPQYSGGMVLNPELEHGLKGWTPFGDAKLEQQESEDGNKYIVASDRSGHRDSFSQKFHLEEEKLYVLSAWLQVSHGQAHIAAIFKTRTGDRPAGWVMARQGCWSMLKGGIVVDASGLVELFFQVERWEVSRLAGAGGGAAAATAETQKIELMMRSQGVRETSNKYSMRPNKPNRKKPQLRNIADFYFLACCTISQAVQRFVAMLVDLLYCRKESFAVEKRTVHILACRAIGICIVF</sequence>
<feature type="domain" description="CBM-cenC" evidence="2">
    <location>
        <begin position="9"/>
        <end position="97"/>
    </location>
</feature>
<keyword evidence="4" id="KW-1185">Reference proteome</keyword>
<dbReference type="PANTHER" id="PTHR31490:SF2">
    <property type="entry name" value="GLYCOSYL HYDROLASE FAMILY 10 PROTEIN"/>
    <property type="match status" value="1"/>
</dbReference>
<dbReference type="EMBL" id="OU503045">
    <property type="protein sequence ID" value="CAI9769166.1"/>
    <property type="molecule type" value="Genomic_DNA"/>
</dbReference>
<dbReference type="InterPro" id="IPR044846">
    <property type="entry name" value="GH10"/>
</dbReference>
<evidence type="ECO:0000313" key="4">
    <source>
        <dbReference type="Proteomes" id="UP000834106"/>
    </source>
</evidence>
<dbReference type="Pfam" id="PF02018">
    <property type="entry name" value="CBM_4_9"/>
    <property type="match status" value="1"/>
</dbReference>
<dbReference type="Proteomes" id="UP000834106">
    <property type="component" value="Chromosome 10"/>
</dbReference>